<feature type="transmembrane region" description="Helical" evidence="1">
    <location>
        <begin position="440"/>
        <end position="459"/>
    </location>
</feature>
<sequence length="521" mass="58390">NTDQQAQRLFGNERTNEALLKDQNISEQDKQKIKEEILQQQRAAVFTIDQMLTEEIPKQMVGLNMFQIFLFVIRILCRFVTLKIATACYGSQVLQYLVLSMAVELISSQTAHSIICQSLTQTSKFLLNSQKKEAADQFVSTILTLLIFGLLQSVIFGAFADSFFLMFNIDPIFSGAFKLQVALNPMLSCFSQGLITLYRLENRRLLCFVRLALQNVMQITIFSIFSFAVADPICIGMGIVFADLLGVIWASIILTGNSLWHIQLFNLVELPFSQCKERLAEKDTYRDMLHCIFKSLPIILAKISPIVAFFIIATPAITARTEVLSFDLMLYFYYGETFKPLLYLTYNTFVLYLVNNKNKLRQRQVMIQGLVVGLVASAVLALVGFLFWTQIITFFTSADVGLLVAQSSGQQTVMYAAVSGVIQFLTDHTIAIMITQKQRLGMIFIFVIQVALAIVSVMVGGEVNMSILDNFALNLLLCEAVVGVGSLVFILVGLLQKQGKKEKDHGVKNQKRGIDEILAKA</sequence>
<gene>
    <name evidence="2" type="ORF">TPC1_17228</name>
</gene>
<feature type="transmembrane region" description="Helical" evidence="1">
    <location>
        <begin position="296"/>
        <end position="317"/>
    </location>
</feature>
<organism evidence="2">
    <name type="scientific">Trepomonas sp. PC1</name>
    <dbReference type="NCBI Taxonomy" id="1076344"/>
    <lineage>
        <taxon>Eukaryota</taxon>
        <taxon>Metamonada</taxon>
        <taxon>Diplomonadida</taxon>
        <taxon>Hexamitidae</taxon>
        <taxon>Hexamitinae</taxon>
        <taxon>Trepomonas</taxon>
    </lineage>
</organism>
<keyword evidence="1" id="KW-0812">Transmembrane</keyword>
<dbReference type="AlphaFoldDB" id="A0A146K6M9"/>
<reference evidence="2" key="1">
    <citation type="submission" date="2015-07" db="EMBL/GenBank/DDBJ databases">
        <title>Adaptation to a free-living lifestyle via gene acquisitions in the diplomonad Trepomonas sp. PC1.</title>
        <authorList>
            <person name="Xu F."/>
            <person name="Jerlstrom-Hultqvist J."/>
            <person name="Kolisko M."/>
            <person name="Simpson A.G.B."/>
            <person name="Roger A.J."/>
            <person name="Svard S.G."/>
            <person name="Andersson J.O."/>
        </authorList>
    </citation>
    <scope>NUCLEOTIDE SEQUENCE</scope>
    <source>
        <strain evidence="2">PC1</strain>
    </source>
</reference>
<evidence type="ECO:0000256" key="1">
    <source>
        <dbReference type="SAM" id="Phobius"/>
    </source>
</evidence>
<feature type="transmembrane region" description="Helical" evidence="1">
    <location>
        <begin position="179"/>
        <end position="198"/>
    </location>
</feature>
<accession>A0A146K6M9</accession>
<feature type="non-terminal residue" evidence="2">
    <location>
        <position position="521"/>
    </location>
</feature>
<proteinExistence type="predicted"/>
<feature type="transmembrane region" description="Helical" evidence="1">
    <location>
        <begin position="219"/>
        <end position="241"/>
    </location>
</feature>
<feature type="transmembrane region" description="Helical" evidence="1">
    <location>
        <begin position="471"/>
        <end position="495"/>
    </location>
</feature>
<keyword evidence="1" id="KW-0472">Membrane</keyword>
<feature type="transmembrane region" description="Helical" evidence="1">
    <location>
        <begin position="247"/>
        <end position="268"/>
    </location>
</feature>
<feature type="transmembrane region" description="Helical" evidence="1">
    <location>
        <begin position="337"/>
        <end position="354"/>
    </location>
</feature>
<feature type="transmembrane region" description="Helical" evidence="1">
    <location>
        <begin position="366"/>
        <end position="392"/>
    </location>
</feature>
<feature type="transmembrane region" description="Helical" evidence="1">
    <location>
        <begin position="412"/>
        <end position="433"/>
    </location>
</feature>
<evidence type="ECO:0000313" key="2">
    <source>
        <dbReference type="EMBL" id="JAP91221.1"/>
    </source>
</evidence>
<feature type="transmembrane region" description="Helical" evidence="1">
    <location>
        <begin position="137"/>
        <end position="159"/>
    </location>
</feature>
<dbReference type="EMBL" id="GDID01005385">
    <property type="protein sequence ID" value="JAP91221.1"/>
    <property type="molecule type" value="Transcribed_RNA"/>
</dbReference>
<feature type="non-terminal residue" evidence="2">
    <location>
        <position position="1"/>
    </location>
</feature>
<name>A0A146K6M9_9EUKA</name>
<keyword evidence="1" id="KW-1133">Transmembrane helix</keyword>
<protein>
    <submittedName>
        <fullName evidence="2">DinF protein</fullName>
    </submittedName>
</protein>